<dbReference type="GO" id="GO:0005524">
    <property type="term" value="F:ATP binding"/>
    <property type="evidence" value="ECO:0007669"/>
    <property type="project" value="UniProtKB-UniRule"/>
</dbReference>
<evidence type="ECO:0000256" key="4">
    <source>
        <dbReference type="PROSITE-ProRule" id="PRU10141"/>
    </source>
</evidence>
<dbReference type="Gene3D" id="1.10.510.10">
    <property type="entry name" value="Transferase(Phosphotransferase) domain 1"/>
    <property type="match status" value="1"/>
</dbReference>
<dbReference type="InterPro" id="IPR000719">
    <property type="entry name" value="Prot_kinase_dom"/>
</dbReference>
<name>A0A9J2Q2B6_ASCLU</name>
<dbReference type="InterPro" id="IPR017441">
    <property type="entry name" value="Protein_kinase_ATP_BS"/>
</dbReference>
<proteinExistence type="inferred from homology"/>
<dbReference type="PROSITE" id="PS50011">
    <property type="entry name" value="PROTEIN_KINASE_DOM"/>
    <property type="match status" value="1"/>
</dbReference>
<dbReference type="WBParaSite" id="ALUE_0001573901-mRNA-1">
    <property type="protein sequence ID" value="ALUE_0001573901-mRNA-1"/>
    <property type="gene ID" value="ALUE_0001573901"/>
</dbReference>
<evidence type="ECO:0000256" key="5">
    <source>
        <dbReference type="RuleBase" id="RU000304"/>
    </source>
</evidence>
<dbReference type="EC" id="2.7.11.1" evidence="1"/>
<dbReference type="GO" id="GO:0004674">
    <property type="term" value="F:protein serine/threonine kinase activity"/>
    <property type="evidence" value="ECO:0007669"/>
    <property type="project" value="UniProtKB-KW"/>
</dbReference>
<accession>A0A9J2Q2B6</accession>
<keyword evidence="2 4" id="KW-0547">Nucleotide-binding</keyword>
<feature type="domain" description="Protein kinase" evidence="6">
    <location>
        <begin position="83"/>
        <end position="352"/>
    </location>
</feature>
<evidence type="ECO:0000256" key="2">
    <source>
        <dbReference type="ARBA" id="ARBA00022741"/>
    </source>
</evidence>
<evidence type="ECO:0000259" key="6">
    <source>
        <dbReference type="PROSITE" id="PS50011"/>
    </source>
</evidence>
<feature type="binding site" evidence="4">
    <location>
        <position position="112"/>
    </location>
    <ligand>
        <name>ATP</name>
        <dbReference type="ChEBI" id="CHEBI:30616"/>
    </ligand>
</feature>
<dbReference type="SUPFAM" id="SSF56112">
    <property type="entry name" value="Protein kinase-like (PK-like)"/>
    <property type="match status" value="1"/>
</dbReference>
<comment type="similarity">
    <text evidence="5">Belongs to the protein kinase superfamily.</text>
</comment>
<keyword evidence="3 4" id="KW-0067">ATP-binding</keyword>
<evidence type="ECO:0000313" key="8">
    <source>
        <dbReference type="WBParaSite" id="ALUE_0001573901-mRNA-1"/>
    </source>
</evidence>
<protein>
    <recommendedName>
        <fullName evidence="1">non-specific serine/threonine protein kinase</fullName>
        <ecNumber evidence="1">2.7.11.1</ecNumber>
    </recommendedName>
</protein>
<keyword evidence="5" id="KW-0723">Serine/threonine-protein kinase</keyword>
<dbReference type="InterPro" id="IPR011009">
    <property type="entry name" value="Kinase-like_dom_sf"/>
</dbReference>
<keyword evidence="5" id="KW-0418">Kinase</keyword>
<dbReference type="InterPro" id="IPR008271">
    <property type="entry name" value="Ser/Thr_kinase_AS"/>
</dbReference>
<dbReference type="AlphaFoldDB" id="A0A9J2Q2B6"/>
<keyword evidence="7" id="KW-1185">Reference proteome</keyword>
<keyword evidence="5" id="KW-0808">Transferase</keyword>
<evidence type="ECO:0000313" key="7">
    <source>
        <dbReference type="Proteomes" id="UP000036681"/>
    </source>
</evidence>
<reference evidence="8" key="1">
    <citation type="submission" date="2023-03" db="UniProtKB">
        <authorList>
            <consortium name="WormBaseParasite"/>
        </authorList>
    </citation>
    <scope>IDENTIFICATION</scope>
</reference>
<evidence type="ECO:0000256" key="3">
    <source>
        <dbReference type="ARBA" id="ARBA00022840"/>
    </source>
</evidence>
<sequence length="381" mass="43823">MIPYYILRLAPFSSLFYLWCRVCGVFFCEMGSKVETSSATTGATPESIAFPASLISHPRLTPIIQTDISNTRLQIGDQLRERWVIKGLIGNGGYGEIYYAIDTTNGEPVAAKVEPVKRRGKVVRRMILEQKVLLRLQGQPHVPLMWGSGVERTINYIVMQVLSTNLNELRKQCPLKRLSRSTSGRVMQQAIAGLRDLHNFGYLHRDIKPANMCFGLTEKVSMRRLFIVDYGLVRRFRRDDGQRIPQRTRVGFRGTMRYVSMRVHDRKEQGPSDDMIALFFCLLEALKGELPWKYINSDTKMKAMKMEMVTDDFAKVSQNFGKELGDFGRTVMNMSAEDEPNYRDLQLIMKRMCGGRHLNEPYDWENDYVEVFTDILSNIDS</sequence>
<dbReference type="PROSITE" id="PS00107">
    <property type="entry name" value="PROTEIN_KINASE_ATP"/>
    <property type="match status" value="1"/>
</dbReference>
<dbReference type="Proteomes" id="UP000036681">
    <property type="component" value="Unplaced"/>
</dbReference>
<dbReference type="Pfam" id="PF00069">
    <property type="entry name" value="Pkinase"/>
    <property type="match status" value="1"/>
</dbReference>
<dbReference type="PROSITE" id="PS00108">
    <property type="entry name" value="PROTEIN_KINASE_ST"/>
    <property type="match status" value="1"/>
</dbReference>
<dbReference type="PANTHER" id="PTHR11909">
    <property type="entry name" value="CASEIN KINASE-RELATED"/>
    <property type="match status" value="1"/>
</dbReference>
<dbReference type="SMART" id="SM00220">
    <property type="entry name" value="S_TKc"/>
    <property type="match status" value="1"/>
</dbReference>
<dbReference type="InterPro" id="IPR050235">
    <property type="entry name" value="CK1_Ser-Thr_kinase"/>
</dbReference>
<organism evidence="7 8">
    <name type="scientific">Ascaris lumbricoides</name>
    <name type="common">Giant roundworm</name>
    <dbReference type="NCBI Taxonomy" id="6252"/>
    <lineage>
        <taxon>Eukaryota</taxon>
        <taxon>Metazoa</taxon>
        <taxon>Ecdysozoa</taxon>
        <taxon>Nematoda</taxon>
        <taxon>Chromadorea</taxon>
        <taxon>Rhabditida</taxon>
        <taxon>Spirurina</taxon>
        <taxon>Ascaridomorpha</taxon>
        <taxon>Ascaridoidea</taxon>
        <taxon>Ascarididae</taxon>
        <taxon>Ascaris</taxon>
    </lineage>
</organism>
<evidence type="ECO:0000256" key="1">
    <source>
        <dbReference type="ARBA" id="ARBA00012513"/>
    </source>
</evidence>